<dbReference type="AlphaFoldDB" id="R7QNC2"/>
<dbReference type="RefSeq" id="XP_005719199.1">
    <property type="nucleotide sequence ID" value="XM_005719142.1"/>
</dbReference>
<dbReference type="GeneID" id="17326919"/>
<sequence>MCCVFLFPGRRCSSSVMRAFFFFFFLGGGRFAARCVLACSSGANSRQKMCAV</sequence>
<protein>
    <submittedName>
        <fullName evidence="1">Uncharacterized protein</fullName>
    </submittedName>
</protein>
<gene>
    <name evidence="1" type="ORF">CHC_T00000169001</name>
</gene>
<dbReference type="Proteomes" id="UP000012073">
    <property type="component" value="Unassembled WGS sequence"/>
</dbReference>
<name>R7QNC2_CHOCR</name>
<dbReference type="EMBL" id="HG002020">
    <property type="protein sequence ID" value="CDF39288.1"/>
    <property type="molecule type" value="Genomic_DNA"/>
</dbReference>
<dbReference type="Gramene" id="CDF39288">
    <property type="protein sequence ID" value="CDF39288"/>
    <property type="gene ID" value="CHC_T00000169001"/>
</dbReference>
<evidence type="ECO:0000313" key="2">
    <source>
        <dbReference type="Proteomes" id="UP000012073"/>
    </source>
</evidence>
<dbReference type="KEGG" id="ccp:CHC_T00000169001"/>
<proteinExistence type="predicted"/>
<reference evidence="2" key="1">
    <citation type="journal article" date="2013" name="Proc. Natl. Acad. Sci. U.S.A.">
        <title>Genome structure and metabolic features in the red seaweed Chondrus crispus shed light on evolution of the Archaeplastida.</title>
        <authorList>
            <person name="Collen J."/>
            <person name="Porcel B."/>
            <person name="Carre W."/>
            <person name="Ball S.G."/>
            <person name="Chaparro C."/>
            <person name="Tonon T."/>
            <person name="Barbeyron T."/>
            <person name="Michel G."/>
            <person name="Noel B."/>
            <person name="Valentin K."/>
            <person name="Elias M."/>
            <person name="Artiguenave F."/>
            <person name="Arun A."/>
            <person name="Aury J.M."/>
            <person name="Barbosa-Neto J.F."/>
            <person name="Bothwell J.H."/>
            <person name="Bouget F.Y."/>
            <person name="Brillet L."/>
            <person name="Cabello-Hurtado F."/>
            <person name="Capella-Gutierrez S."/>
            <person name="Charrier B."/>
            <person name="Cladiere L."/>
            <person name="Cock J.M."/>
            <person name="Coelho S.M."/>
            <person name="Colleoni C."/>
            <person name="Czjzek M."/>
            <person name="Da Silva C."/>
            <person name="Delage L."/>
            <person name="Denoeud F."/>
            <person name="Deschamps P."/>
            <person name="Dittami S.M."/>
            <person name="Gabaldon T."/>
            <person name="Gachon C.M."/>
            <person name="Groisillier A."/>
            <person name="Herve C."/>
            <person name="Jabbari K."/>
            <person name="Katinka M."/>
            <person name="Kloareg B."/>
            <person name="Kowalczyk N."/>
            <person name="Labadie K."/>
            <person name="Leblanc C."/>
            <person name="Lopez P.J."/>
            <person name="McLachlan D.H."/>
            <person name="Meslet-Cladiere L."/>
            <person name="Moustafa A."/>
            <person name="Nehr Z."/>
            <person name="Nyvall Collen P."/>
            <person name="Panaud O."/>
            <person name="Partensky F."/>
            <person name="Poulain J."/>
            <person name="Rensing S.A."/>
            <person name="Rousvoal S."/>
            <person name="Samson G."/>
            <person name="Symeonidi A."/>
            <person name="Weissenbach J."/>
            <person name="Zambounis A."/>
            <person name="Wincker P."/>
            <person name="Boyen C."/>
        </authorList>
    </citation>
    <scope>NUCLEOTIDE SEQUENCE [LARGE SCALE GENOMIC DNA]</scope>
    <source>
        <strain evidence="2">cv. Stackhouse</strain>
    </source>
</reference>
<evidence type="ECO:0000313" key="1">
    <source>
        <dbReference type="EMBL" id="CDF39288.1"/>
    </source>
</evidence>
<accession>R7QNC2</accession>
<keyword evidence="2" id="KW-1185">Reference proteome</keyword>
<organism evidence="1 2">
    <name type="scientific">Chondrus crispus</name>
    <name type="common">Carrageen Irish moss</name>
    <name type="synonym">Polymorpha crispa</name>
    <dbReference type="NCBI Taxonomy" id="2769"/>
    <lineage>
        <taxon>Eukaryota</taxon>
        <taxon>Rhodophyta</taxon>
        <taxon>Florideophyceae</taxon>
        <taxon>Rhodymeniophycidae</taxon>
        <taxon>Gigartinales</taxon>
        <taxon>Gigartinaceae</taxon>
        <taxon>Chondrus</taxon>
    </lineage>
</organism>